<feature type="repeat" description="WD" evidence="13">
    <location>
        <begin position="411"/>
        <end position="444"/>
    </location>
</feature>
<comment type="caution">
    <text evidence="15">The sequence shown here is derived from an EMBL/GenBank/DDBJ whole genome shotgun (WGS) entry which is preliminary data.</text>
</comment>
<dbReference type="InterPro" id="IPR037363">
    <property type="entry name" value="Sec13/Seh1_fam"/>
</dbReference>
<comment type="subunit">
    <text evidence="3">The COPII coat is composed of at least 5 proteins: the SEC23/24 complex, the SEC13/31 complex, and the protein SAR1. Component of the nuclear pore complex (NPC). NPC constitutes the exclusive means of nucleocytoplasmic transport. NPCs allow the passive diffusion of ions and small molecules and the active, nuclear transport receptor-mediated bidirectional transport of macromolecules such as proteins, RNAs, ribonucleoparticles (RNPs), and ribosomal subunits across the nuclear envelope. Due to its 8-fold rotational symmetry, all subunits are present with 8 copies or multiples thereof.</text>
</comment>
<evidence type="ECO:0000313" key="16">
    <source>
        <dbReference type="Proteomes" id="UP000541610"/>
    </source>
</evidence>
<evidence type="ECO:0000256" key="10">
    <source>
        <dbReference type="ARBA" id="ARBA00023132"/>
    </source>
</evidence>
<keyword evidence="4" id="KW-0813">Transport</keyword>
<dbReference type="PRINTS" id="PR00320">
    <property type="entry name" value="GPROTEINBRPT"/>
</dbReference>
<keyword evidence="11" id="KW-0539">Nucleus</keyword>
<feature type="repeat" description="WD" evidence="13">
    <location>
        <begin position="585"/>
        <end position="621"/>
    </location>
</feature>
<dbReference type="SUPFAM" id="SSF53254">
    <property type="entry name" value="Phosphoglycerate mutase-like"/>
    <property type="match status" value="1"/>
</dbReference>
<dbReference type="OrthoDB" id="364224at2759"/>
<evidence type="ECO:0000256" key="3">
    <source>
        <dbReference type="ARBA" id="ARBA00011369"/>
    </source>
</evidence>
<feature type="region of interest" description="Disordered" evidence="14">
    <location>
        <begin position="533"/>
        <end position="558"/>
    </location>
</feature>
<dbReference type="PROSITE" id="PS50082">
    <property type="entry name" value="WD_REPEATS_2"/>
    <property type="match status" value="3"/>
</dbReference>
<comment type="subcellular location">
    <subcellularLocation>
        <location evidence="1">Nucleus</location>
        <location evidence="1">Nuclear pore complex</location>
    </subcellularLocation>
</comment>
<evidence type="ECO:0000256" key="12">
    <source>
        <dbReference type="ARBA" id="ARBA00025261"/>
    </source>
</evidence>
<dbReference type="InterPro" id="IPR015943">
    <property type="entry name" value="WD40/YVTN_repeat-like_dom_sf"/>
</dbReference>
<dbReference type="Gene3D" id="2.130.10.10">
    <property type="entry name" value="YVTN repeat-like/Quinoprotein amine dehydrogenase"/>
    <property type="match status" value="1"/>
</dbReference>
<feature type="compositionally biased region" description="Low complexity" evidence="14">
    <location>
        <begin position="284"/>
        <end position="302"/>
    </location>
</feature>
<keyword evidence="5 13" id="KW-0853">WD repeat</keyword>
<dbReference type="EMBL" id="JABANP010000012">
    <property type="protein sequence ID" value="KAF4696286.1"/>
    <property type="molecule type" value="Genomic_DNA"/>
</dbReference>
<sequence length="1220" mass="132130">MRIVFIRHAQSYNNQLWQEVLANHQGKAQPAERHYDQITLDRPGDLRYWALHEGERAASRVMLASSPMRRALETAQPLLNALAEGVDGIDFKGAFVQPQFYEFGGCFAPNPNPELPSDGEGRGCSMEGLAGAAFVGLSGMTAGEIQEEFGSEWQCSGSMEEIPCLLIRTDGTIQRKVGKLCSRCSGRARKVVEWIYKMAASRDVDTLLVVTHQDFGCLVLRMLLNADHPQWLFNTSTTALEVTASFAPRVSSSMSTVDPGDQYQGASSYAALRKMAARTAAATTTTNAAAGGEASNTETSTESEGKATAEGGGGRKRTSGRRPYRTACLLWANRTDHILLTACASPGSQGAASLHQQLPVVTPALSEYANVLAAAFVLLDYYGKRLATASGDSTIRVWDVSTEQQALLGELRGHGSPVWQVSWAHPKYGSILASVGYDRQIIIWREKITGGYHQHQQSAVWEQLYCDKSHTASVNSCAFAPWEYGLVLAAGSSDGSISVLTHEQVSTWSRKVIPQAHLGGVLAVSWSPATTPSTLASGPAVQQQPSSDEQVGPRRIVSGGNDNQVRIWRMDESTGEWSMETELPSGKHTDVVRDVAWRPNAGIPTQHIASCSEDGSVVIWQCDMEGQAWKVAQEFHMKAAAYRLSWSITGTVVSLVAVALVLAVALADNTVELIKENVDGQFVHLNAVDEQGVPADADSASHNGMMNAAYGSDSNGAQDPHNVAAAILGILNHPEHYSSSGIAAGGSGLAGAASAALLRPLGDPGGSGHGRESPDEESVVLLYRKSNFITLPRDSSPYTMAKRAENARDYRRALYWHTQCIQRGIRAVSAIMDVAGLFNKFSKKEEALSFMAQYKHLVPKDRYQGFRRLYERVEYDLNRPAQVAPRMLKVTLVPSSGMGRLEEGPLNVKLLDRLFPNPEKIEFLALCEADPDTGSQVAYVQFESQSSARKAIITEKVLCNIVVAWAEKGASMLPPPDEDIIATHLAADSERCITSPFDSSLVIYTVPLGWEPEIVLSAEPEMDLRFATSVKGDTPSRTATTPVGEKGIVRTGEVMERLQGVPRRLSADVSSTSPARSFQGGNEWALQFTQKMIVANRMLEELSPAHSESEMIILAEAYESAGRFDAAFRIYAHTAMLQSALPGEQLRRSYEVVDCVIRCAVIAAIWGGSFDTGCRILDCVVSANPSLEFLAKAAANLASLMGNTEESAAMRPFKSGAKST</sequence>
<dbReference type="Gene3D" id="3.40.50.1240">
    <property type="entry name" value="Phosphoglycerate mutase-like"/>
    <property type="match status" value="1"/>
</dbReference>
<evidence type="ECO:0000256" key="7">
    <source>
        <dbReference type="ARBA" id="ARBA00022816"/>
    </source>
</evidence>
<organism evidence="15 16">
    <name type="scientific">Perkinsus olseni</name>
    <name type="common">Perkinsus atlanticus</name>
    <dbReference type="NCBI Taxonomy" id="32597"/>
    <lineage>
        <taxon>Eukaryota</taxon>
        <taxon>Sar</taxon>
        <taxon>Alveolata</taxon>
        <taxon>Perkinsozoa</taxon>
        <taxon>Perkinsea</taxon>
        <taxon>Perkinsida</taxon>
        <taxon>Perkinsidae</taxon>
        <taxon>Perkinsus</taxon>
    </lineage>
</organism>
<dbReference type="PANTHER" id="PTHR11024">
    <property type="entry name" value="NUCLEAR PORE COMPLEX PROTEIN SEC13 / SEH1 FAMILY MEMBER"/>
    <property type="match status" value="1"/>
</dbReference>
<dbReference type="InterPro" id="IPR001680">
    <property type="entry name" value="WD40_rpt"/>
</dbReference>
<dbReference type="PROSITE" id="PS00678">
    <property type="entry name" value="WD_REPEATS_1"/>
    <property type="match status" value="1"/>
</dbReference>
<evidence type="ECO:0000256" key="14">
    <source>
        <dbReference type="SAM" id="MobiDB-lite"/>
    </source>
</evidence>
<dbReference type="GO" id="GO:0051028">
    <property type="term" value="P:mRNA transport"/>
    <property type="evidence" value="ECO:0007669"/>
    <property type="project" value="UniProtKB-KW"/>
</dbReference>
<reference evidence="15 16" key="1">
    <citation type="submission" date="2020-04" db="EMBL/GenBank/DDBJ databases">
        <title>Perkinsus olseni comparative genomics.</title>
        <authorList>
            <person name="Bogema D.R."/>
        </authorList>
    </citation>
    <scope>NUCLEOTIDE SEQUENCE [LARGE SCALE GENOMIC DNA]</scope>
    <source>
        <strain evidence="15">00978-12</strain>
    </source>
</reference>
<comment type="function">
    <text evidence="12">Component of the coat protein complex II (COPII) which promotes the formation of transport vesicles from the endoplasmic reticulum (ER). The coat has two main functions, the physical deformation of the endoplasmic reticulum membrane into vesicles and the selection of cargo molecules. It also functions as a component of the nuclear pore complex (NPC). NPC components, collectively referred to as nucleoporins (NUPs), can play the role of both NPC structural components and of docking or interaction partners for transiently associated nuclear transport factors. SEC13 is required for efficient mRNA export from the nucleus to the cytoplasm and for correct nuclear pore biogenesis and distribution.</text>
</comment>
<keyword evidence="7" id="KW-0509">mRNA transport</keyword>
<dbReference type="GO" id="GO:0005198">
    <property type="term" value="F:structural molecule activity"/>
    <property type="evidence" value="ECO:0007669"/>
    <property type="project" value="InterPro"/>
</dbReference>
<dbReference type="GO" id="GO:0031080">
    <property type="term" value="C:nuclear pore outer ring"/>
    <property type="evidence" value="ECO:0007669"/>
    <property type="project" value="TreeGrafter"/>
</dbReference>
<evidence type="ECO:0000256" key="5">
    <source>
        <dbReference type="ARBA" id="ARBA00022574"/>
    </source>
</evidence>
<feature type="compositionally biased region" description="Polar residues" evidence="14">
    <location>
        <begin position="533"/>
        <end position="549"/>
    </location>
</feature>
<dbReference type="Pfam" id="PF00400">
    <property type="entry name" value="WD40"/>
    <property type="match status" value="4"/>
</dbReference>
<dbReference type="InterPro" id="IPR029033">
    <property type="entry name" value="His_PPase_superfam"/>
</dbReference>
<name>A0A7J6PKJ9_PEROL</name>
<dbReference type="PANTHER" id="PTHR11024:SF2">
    <property type="entry name" value="PROTEIN SEC13 HOMOLOG"/>
    <property type="match status" value="1"/>
</dbReference>
<dbReference type="InterPro" id="IPR036322">
    <property type="entry name" value="WD40_repeat_dom_sf"/>
</dbReference>
<dbReference type="GO" id="GO:0006606">
    <property type="term" value="P:protein import into nucleus"/>
    <property type="evidence" value="ECO:0007669"/>
    <property type="project" value="TreeGrafter"/>
</dbReference>
<keyword evidence="9" id="KW-0811">Translocation</keyword>
<dbReference type="AlphaFoldDB" id="A0A7J6PKJ9"/>
<evidence type="ECO:0000256" key="2">
    <source>
        <dbReference type="ARBA" id="ARBA00010102"/>
    </source>
</evidence>
<dbReference type="InterPro" id="IPR019775">
    <property type="entry name" value="WD40_repeat_CS"/>
</dbReference>
<evidence type="ECO:0000256" key="11">
    <source>
        <dbReference type="ARBA" id="ARBA00023242"/>
    </source>
</evidence>
<evidence type="ECO:0000313" key="15">
    <source>
        <dbReference type="EMBL" id="KAF4696286.1"/>
    </source>
</evidence>
<evidence type="ECO:0000256" key="1">
    <source>
        <dbReference type="ARBA" id="ARBA00004567"/>
    </source>
</evidence>
<gene>
    <name evidence="15" type="primary">SEC13</name>
    <name evidence="15" type="ORF">FOZ60_001409</name>
</gene>
<proteinExistence type="inferred from homology"/>
<feature type="region of interest" description="Disordered" evidence="14">
    <location>
        <begin position="284"/>
        <end position="320"/>
    </location>
</feature>
<evidence type="ECO:0000256" key="8">
    <source>
        <dbReference type="ARBA" id="ARBA00022927"/>
    </source>
</evidence>
<feature type="repeat" description="WD" evidence="13">
    <location>
        <begin position="383"/>
        <end position="408"/>
    </location>
</feature>
<comment type="similarity">
    <text evidence="2">Belongs to the WD repeat SEC13 family.</text>
</comment>
<dbReference type="Proteomes" id="UP000541610">
    <property type="component" value="Unassembled WGS sequence"/>
</dbReference>
<keyword evidence="8" id="KW-0653">Protein transport</keyword>
<evidence type="ECO:0000256" key="4">
    <source>
        <dbReference type="ARBA" id="ARBA00022448"/>
    </source>
</evidence>
<dbReference type="InterPro" id="IPR020472">
    <property type="entry name" value="WD40_PAC1"/>
</dbReference>
<accession>A0A7J6PKJ9</accession>
<dbReference type="SMART" id="SM00320">
    <property type="entry name" value="WD40"/>
    <property type="match status" value="5"/>
</dbReference>
<protein>
    <submittedName>
        <fullName evidence="15">GTPase-activating protein S13</fullName>
    </submittedName>
</protein>
<dbReference type="GO" id="GO:0030127">
    <property type="term" value="C:COPII vesicle coat"/>
    <property type="evidence" value="ECO:0007669"/>
    <property type="project" value="TreeGrafter"/>
</dbReference>
<dbReference type="GO" id="GO:0090114">
    <property type="term" value="P:COPII-coated vesicle budding"/>
    <property type="evidence" value="ECO:0007669"/>
    <property type="project" value="TreeGrafter"/>
</dbReference>
<keyword evidence="6" id="KW-0677">Repeat</keyword>
<evidence type="ECO:0000256" key="9">
    <source>
        <dbReference type="ARBA" id="ARBA00023010"/>
    </source>
</evidence>
<evidence type="ECO:0000256" key="6">
    <source>
        <dbReference type="ARBA" id="ARBA00022737"/>
    </source>
</evidence>
<keyword evidence="10" id="KW-0906">Nuclear pore complex</keyword>
<evidence type="ECO:0000256" key="13">
    <source>
        <dbReference type="PROSITE-ProRule" id="PRU00221"/>
    </source>
</evidence>
<dbReference type="SUPFAM" id="SSF50978">
    <property type="entry name" value="WD40 repeat-like"/>
    <property type="match status" value="1"/>
</dbReference>